<accession>A0A8T1XE49</accession>
<evidence type="ECO:0000256" key="1">
    <source>
        <dbReference type="ARBA" id="ARBA00022729"/>
    </source>
</evidence>
<gene>
    <name evidence="3" type="ORF">PHYBOEH_009519</name>
</gene>
<dbReference type="EMBL" id="JAGDFL010000006">
    <property type="protein sequence ID" value="KAG7401939.1"/>
    <property type="molecule type" value="Genomic_DNA"/>
</dbReference>
<feature type="signal peptide" evidence="2">
    <location>
        <begin position="1"/>
        <end position="20"/>
    </location>
</feature>
<dbReference type="Pfam" id="PF13343">
    <property type="entry name" value="SBP_bac_6"/>
    <property type="match status" value="1"/>
</dbReference>
<comment type="caution">
    <text evidence="3">The sequence shown here is derived from an EMBL/GenBank/DDBJ whole genome shotgun (WGS) entry which is preliminary data.</text>
</comment>
<sequence length="350" mass="38520">MRFFTPVAPILALVLSVTSAVEEETKTLEELYADVVTEGGNLVLYHGGDVSTQQDALHKAFTTAFPKLNFTIVVDYSKFHDVRVDNQLETDSLVPDVVALQTLQDFPRWAKEDKLLRYKPKGFSEIHEPLKDSGGAWMAYKISTFGFIYDSSALNGTAAPTTPSDLTDPQWTGSIASSYPHDDDAVLFVYTRYVAKYGWDWVVKMARSNIDFNRGSNVAGDLVVAKKKVIGVGTGSRASPVTFVGGNGTDYLSWGQRAAIPAKAKHPAAAKLFLNWALSKEVQQTVIATTVRTDINQTHPWNIPEANMAAFPEFMADREKVEHWKQTFALYFGEVQGAPSPGVIGLHPGQ</sequence>
<organism evidence="3 4">
    <name type="scientific">Phytophthora boehmeriae</name>
    <dbReference type="NCBI Taxonomy" id="109152"/>
    <lineage>
        <taxon>Eukaryota</taxon>
        <taxon>Sar</taxon>
        <taxon>Stramenopiles</taxon>
        <taxon>Oomycota</taxon>
        <taxon>Peronosporomycetes</taxon>
        <taxon>Peronosporales</taxon>
        <taxon>Peronosporaceae</taxon>
        <taxon>Phytophthora</taxon>
    </lineage>
</organism>
<dbReference type="OrthoDB" id="124329at2759"/>
<dbReference type="Proteomes" id="UP000693981">
    <property type="component" value="Unassembled WGS sequence"/>
</dbReference>
<dbReference type="AlphaFoldDB" id="A0A8T1XE49"/>
<proteinExistence type="predicted"/>
<evidence type="ECO:0000313" key="3">
    <source>
        <dbReference type="EMBL" id="KAG7401939.1"/>
    </source>
</evidence>
<evidence type="ECO:0000313" key="4">
    <source>
        <dbReference type="Proteomes" id="UP000693981"/>
    </source>
</evidence>
<keyword evidence="1 2" id="KW-0732">Signal</keyword>
<protein>
    <submittedName>
        <fullName evidence="3">Uncharacterized protein</fullName>
    </submittedName>
</protein>
<keyword evidence="4" id="KW-1185">Reference proteome</keyword>
<reference evidence="3" key="1">
    <citation type="submission" date="2021-02" db="EMBL/GenBank/DDBJ databases">
        <authorList>
            <person name="Palmer J.M."/>
        </authorList>
    </citation>
    <scope>NUCLEOTIDE SEQUENCE</scope>
    <source>
        <strain evidence="3">SCRP23</strain>
    </source>
</reference>
<dbReference type="PANTHER" id="PTHR30006:SF2">
    <property type="entry name" value="ABC TRANSPORTER SUBSTRATE-BINDING PROTEIN"/>
    <property type="match status" value="1"/>
</dbReference>
<feature type="chain" id="PRO_5035746947" evidence="2">
    <location>
        <begin position="21"/>
        <end position="350"/>
    </location>
</feature>
<evidence type="ECO:0000256" key="2">
    <source>
        <dbReference type="SAM" id="SignalP"/>
    </source>
</evidence>
<name>A0A8T1XE49_9STRA</name>
<dbReference type="PANTHER" id="PTHR30006">
    <property type="entry name" value="THIAMINE-BINDING PERIPLASMIC PROTEIN-RELATED"/>
    <property type="match status" value="1"/>
</dbReference>